<accession>A0AAV1QXC1</accession>
<feature type="region of interest" description="Disordered" evidence="1">
    <location>
        <begin position="104"/>
        <end position="138"/>
    </location>
</feature>
<dbReference type="EMBL" id="CAWUPB010000426">
    <property type="protein sequence ID" value="CAK7324651.1"/>
    <property type="molecule type" value="Genomic_DNA"/>
</dbReference>
<dbReference type="Proteomes" id="UP001314170">
    <property type="component" value="Unassembled WGS sequence"/>
</dbReference>
<evidence type="ECO:0000256" key="1">
    <source>
        <dbReference type="SAM" id="MobiDB-lite"/>
    </source>
</evidence>
<dbReference type="AlphaFoldDB" id="A0AAV1QXC1"/>
<reference evidence="2 3" key="1">
    <citation type="submission" date="2024-01" db="EMBL/GenBank/DDBJ databases">
        <authorList>
            <person name="Waweru B."/>
        </authorList>
    </citation>
    <scope>NUCLEOTIDE SEQUENCE [LARGE SCALE GENOMIC DNA]</scope>
</reference>
<proteinExistence type="predicted"/>
<gene>
    <name evidence="2" type="ORF">DCAF_LOCUS2308</name>
</gene>
<organism evidence="2 3">
    <name type="scientific">Dovyalis caffra</name>
    <dbReference type="NCBI Taxonomy" id="77055"/>
    <lineage>
        <taxon>Eukaryota</taxon>
        <taxon>Viridiplantae</taxon>
        <taxon>Streptophyta</taxon>
        <taxon>Embryophyta</taxon>
        <taxon>Tracheophyta</taxon>
        <taxon>Spermatophyta</taxon>
        <taxon>Magnoliopsida</taxon>
        <taxon>eudicotyledons</taxon>
        <taxon>Gunneridae</taxon>
        <taxon>Pentapetalae</taxon>
        <taxon>rosids</taxon>
        <taxon>fabids</taxon>
        <taxon>Malpighiales</taxon>
        <taxon>Salicaceae</taxon>
        <taxon>Flacourtieae</taxon>
        <taxon>Dovyalis</taxon>
    </lineage>
</organism>
<comment type="caution">
    <text evidence="2">The sequence shown here is derived from an EMBL/GenBank/DDBJ whole genome shotgun (WGS) entry which is preliminary data.</text>
</comment>
<keyword evidence="3" id="KW-1185">Reference proteome</keyword>
<evidence type="ECO:0000313" key="2">
    <source>
        <dbReference type="EMBL" id="CAK7324651.1"/>
    </source>
</evidence>
<protein>
    <submittedName>
        <fullName evidence="2">Uncharacterized protein</fullName>
    </submittedName>
</protein>
<sequence>MVITPAAASRLRQENGNEVTHYRPNPTVDPRSSFNGASEGLRVDEPMLVQPISPNSTPNGLDCMEIGDARQGSPMLVSKLLNPRVGIRRKLQYQVRDMMKKAASAAETIEHNRSIGGTHEVPDEEETDIRATTRNSSC</sequence>
<name>A0AAV1QXC1_9ROSI</name>
<evidence type="ECO:0000313" key="3">
    <source>
        <dbReference type="Proteomes" id="UP001314170"/>
    </source>
</evidence>
<feature type="region of interest" description="Disordered" evidence="1">
    <location>
        <begin position="1"/>
        <end position="38"/>
    </location>
</feature>